<protein>
    <submittedName>
        <fullName evidence="7">ErfK/YbiS/YcfS/YnhG family protein</fullName>
    </submittedName>
</protein>
<dbReference type="Pfam" id="PF03734">
    <property type="entry name" value="YkuD"/>
    <property type="match status" value="1"/>
</dbReference>
<dbReference type="InterPro" id="IPR005490">
    <property type="entry name" value="LD_TPept_cat_dom"/>
</dbReference>
<dbReference type="AlphaFoldDB" id="A0A1W1C5G5"/>
<sequence length="217" mass="24618">MKKYILMYTLLVLIFIGCGKKSKVIKPVIKDTNQSIDNNKTVENNQTIVIDLPVEEPKLGTYDLISNDELINKGVATKIVVVKSKRAMVLFDKDNNILSRHRISLGKNNIGTKLKQGDYKTPEGTYQIIDKRPDKVYYRELLLDYPRQADIERSKKLGFSAGGGITIHAQPNWNWDGHGNDYTLSHDWTEGCMAVTNEGMDTIWDMVGLGTEIEIRE</sequence>
<gene>
    <name evidence="7" type="ORF">MNB_SV-14-1170</name>
</gene>
<dbReference type="SUPFAM" id="SSF141523">
    <property type="entry name" value="L,D-transpeptidase catalytic domain-like"/>
    <property type="match status" value="1"/>
</dbReference>
<dbReference type="InterPro" id="IPR038063">
    <property type="entry name" value="Transpep_catalytic_dom"/>
</dbReference>
<organism evidence="7">
    <name type="scientific">hydrothermal vent metagenome</name>
    <dbReference type="NCBI Taxonomy" id="652676"/>
    <lineage>
        <taxon>unclassified sequences</taxon>
        <taxon>metagenomes</taxon>
        <taxon>ecological metagenomes</taxon>
    </lineage>
</organism>
<keyword evidence="5" id="KW-0961">Cell wall biogenesis/degradation</keyword>
<dbReference type="GO" id="GO:0071555">
    <property type="term" value="P:cell wall organization"/>
    <property type="evidence" value="ECO:0007669"/>
    <property type="project" value="UniProtKB-KW"/>
</dbReference>
<evidence type="ECO:0000256" key="4">
    <source>
        <dbReference type="ARBA" id="ARBA00022984"/>
    </source>
</evidence>
<dbReference type="PANTHER" id="PTHR36699">
    <property type="entry name" value="LD-TRANSPEPTIDASE"/>
    <property type="match status" value="1"/>
</dbReference>
<evidence type="ECO:0000256" key="1">
    <source>
        <dbReference type="ARBA" id="ARBA00004752"/>
    </source>
</evidence>
<feature type="domain" description="L,D-TPase catalytic" evidence="6">
    <location>
        <begin position="77"/>
        <end position="216"/>
    </location>
</feature>
<evidence type="ECO:0000256" key="3">
    <source>
        <dbReference type="ARBA" id="ARBA00022960"/>
    </source>
</evidence>
<evidence type="ECO:0000313" key="7">
    <source>
        <dbReference type="EMBL" id="SFV61009.1"/>
    </source>
</evidence>
<dbReference type="CDD" id="cd16913">
    <property type="entry name" value="YkuD_like"/>
    <property type="match status" value="1"/>
</dbReference>
<proteinExistence type="predicted"/>
<evidence type="ECO:0000259" key="6">
    <source>
        <dbReference type="PROSITE" id="PS52029"/>
    </source>
</evidence>
<dbReference type="GO" id="GO:0008360">
    <property type="term" value="P:regulation of cell shape"/>
    <property type="evidence" value="ECO:0007669"/>
    <property type="project" value="UniProtKB-KW"/>
</dbReference>
<keyword evidence="4" id="KW-0573">Peptidoglycan synthesis</keyword>
<dbReference type="PROSITE" id="PS52029">
    <property type="entry name" value="LD_TPASE"/>
    <property type="match status" value="1"/>
</dbReference>
<keyword evidence="3" id="KW-0133">Cell shape</keyword>
<dbReference type="UniPathway" id="UPA00219"/>
<dbReference type="PROSITE" id="PS51257">
    <property type="entry name" value="PROKAR_LIPOPROTEIN"/>
    <property type="match status" value="1"/>
</dbReference>
<dbReference type="GO" id="GO:0016740">
    <property type="term" value="F:transferase activity"/>
    <property type="evidence" value="ECO:0007669"/>
    <property type="project" value="UniProtKB-KW"/>
</dbReference>
<dbReference type="PANTHER" id="PTHR36699:SF1">
    <property type="entry name" value="L,D-TRANSPEPTIDASE YAFK-RELATED"/>
    <property type="match status" value="1"/>
</dbReference>
<dbReference type="Gene3D" id="2.40.440.10">
    <property type="entry name" value="L,D-transpeptidase catalytic domain-like"/>
    <property type="match status" value="1"/>
</dbReference>
<evidence type="ECO:0000256" key="2">
    <source>
        <dbReference type="ARBA" id="ARBA00022679"/>
    </source>
</evidence>
<accession>A0A1W1C5G5</accession>
<reference evidence="7" key="1">
    <citation type="submission" date="2016-10" db="EMBL/GenBank/DDBJ databases">
        <authorList>
            <person name="de Groot N.N."/>
        </authorList>
    </citation>
    <scope>NUCLEOTIDE SEQUENCE</scope>
</reference>
<evidence type="ECO:0000256" key="5">
    <source>
        <dbReference type="ARBA" id="ARBA00023316"/>
    </source>
</evidence>
<keyword evidence="2" id="KW-0808">Transferase</keyword>
<comment type="pathway">
    <text evidence="1">Cell wall biogenesis; peptidoglycan biosynthesis.</text>
</comment>
<dbReference type="GO" id="GO:0009252">
    <property type="term" value="P:peptidoglycan biosynthetic process"/>
    <property type="evidence" value="ECO:0007669"/>
    <property type="project" value="UniProtKB-UniPathway"/>
</dbReference>
<name>A0A1W1C5G5_9ZZZZ</name>
<dbReference type="EMBL" id="FPHN01000119">
    <property type="protein sequence ID" value="SFV61009.1"/>
    <property type="molecule type" value="Genomic_DNA"/>
</dbReference>